<gene>
    <name evidence="2" type="ORF">VTAP4600_A1537</name>
</gene>
<name>A0A2N8ZC79_9VIBR</name>
<evidence type="ECO:0000313" key="2">
    <source>
        <dbReference type="EMBL" id="SON49516.1"/>
    </source>
</evidence>
<evidence type="ECO:0000259" key="1">
    <source>
        <dbReference type="Pfam" id="PF16976"/>
    </source>
</evidence>
<dbReference type="Pfam" id="PF16976">
    <property type="entry name" value="RcpC"/>
    <property type="match status" value="1"/>
</dbReference>
<accession>A0A2N8ZC79</accession>
<dbReference type="InterPro" id="IPR017592">
    <property type="entry name" value="Pilus_assmbl_Flp-typ_CpaB"/>
</dbReference>
<dbReference type="EMBL" id="LT960611">
    <property type="protein sequence ID" value="SON49516.1"/>
    <property type="molecule type" value="Genomic_DNA"/>
</dbReference>
<evidence type="ECO:0000313" key="3">
    <source>
        <dbReference type="Proteomes" id="UP000235828"/>
    </source>
</evidence>
<feature type="domain" description="Flp pilus assembly protein RcpC/CpaB" evidence="1">
    <location>
        <begin position="119"/>
        <end position="226"/>
    </location>
</feature>
<organism evidence="2 3">
    <name type="scientific">Vibrio tapetis subsp. tapetis</name>
    <dbReference type="NCBI Taxonomy" id="1671868"/>
    <lineage>
        <taxon>Bacteria</taxon>
        <taxon>Pseudomonadati</taxon>
        <taxon>Pseudomonadota</taxon>
        <taxon>Gammaproteobacteria</taxon>
        <taxon>Vibrionales</taxon>
        <taxon>Vibrionaceae</taxon>
        <taxon>Vibrio</taxon>
    </lineage>
</organism>
<dbReference type="OrthoDB" id="6400671at2"/>
<reference evidence="2 3" key="1">
    <citation type="submission" date="2017-10" db="EMBL/GenBank/DDBJ databases">
        <authorList>
            <person name="Banno H."/>
            <person name="Chua N.-H."/>
        </authorList>
    </citation>
    <scope>NUCLEOTIDE SEQUENCE [LARGE SCALE GENOMIC DNA]</scope>
    <source>
        <strain evidence="2">Vibrio tapetis CECT4600</strain>
    </source>
</reference>
<keyword evidence="3" id="KW-1185">Reference proteome</keyword>
<protein>
    <submittedName>
        <fullName evidence="2">Flp pilus assembly protein CpaB</fullName>
    </submittedName>
</protein>
<sequence length="264" mass="28754">MRLRILLPVILILTGAALYGASKSYLTQVAPKEVVEEAPPVMVEIIVASKSMITKHLLVQADIKSISVLEESAIKMGYVADEKFEWHDGLLVKAAVAEGQFITRDLFLAPDDSEYIDFIIEKGYVPYPISVSESAIVGGVIRNGTLVDIVALSSVNQNLANDDEVGTFQSVSISPVLMAVKVLKVEQNITPATKNSSEKKDTSLILELTRKQVAKLAIAKNIAQIEVHKSLGVEEAEQLHADAGDVLPDYRAIKEYRAGKVSIR</sequence>
<dbReference type="RefSeq" id="WP_102522169.1">
    <property type="nucleotide sequence ID" value="NZ_LT960611.1"/>
</dbReference>
<dbReference type="InterPro" id="IPR031571">
    <property type="entry name" value="RcpC_dom"/>
</dbReference>
<dbReference type="KEGG" id="vta:A1537"/>
<dbReference type="NCBIfam" id="TIGR03177">
    <property type="entry name" value="pilus_cpaB"/>
    <property type="match status" value="1"/>
</dbReference>
<proteinExistence type="predicted"/>
<dbReference type="AlphaFoldDB" id="A0A2N8ZC79"/>
<dbReference type="Proteomes" id="UP000235828">
    <property type="component" value="Chromosome A"/>
</dbReference>